<dbReference type="EMBL" id="OB663502">
    <property type="protein sequence ID" value="CAD7231425.1"/>
    <property type="molecule type" value="Genomic_DNA"/>
</dbReference>
<dbReference type="GO" id="GO:0016020">
    <property type="term" value="C:membrane"/>
    <property type="evidence" value="ECO:0007669"/>
    <property type="project" value="UniProtKB-SubCell"/>
</dbReference>
<sequence length="249" mass="27142">MRKVMKKAIQYGVAFEYNEGLVSAIMWPASALTIASVIDNPWGVCCRRSAEVGKQLAQVLLSREHGHRPVTLIGFSLGARVIHFCLVEMAKAKNCQGIIQDVVLLGAPVSGSHKLWEPLGKVVSGRIINGYSRGDWLLKLLYRTSSMNIHIAGLGPLSWKNQRVFNFDLTDIVDGLLKCLFPPPSMVAIHGLSEGASVLLFHGRGAPAPSVSYSRFPSSDPLVFPGRASESDDEVRRSSVLPVRNQPPS</sequence>
<name>A0A7R8ZTR4_9CRUS</name>
<dbReference type="PANTHER" id="PTHR17920:SF3">
    <property type="entry name" value="TRANSMEMBRANE AND COILED-COIL DOMAIN-CONTAINING PROTEIN 4"/>
    <property type="match status" value="1"/>
</dbReference>
<evidence type="ECO:0000256" key="1">
    <source>
        <dbReference type="ARBA" id="ARBA00004141"/>
    </source>
</evidence>
<accession>A0A7R8ZTR4</accession>
<dbReference type="InterPro" id="IPR029058">
    <property type="entry name" value="AB_hydrolase_fold"/>
</dbReference>
<gene>
    <name evidence="6" type="ORF">CTOB1V02_LOCUS9272</name>
</gene>
<dbReference type="SUPFAM" id="SSF53474">
    <property type="entry name" value="alpha/beta-Hydrolases"/>
    <property type="match status" value="1"/>
</dbReference>
<reference evidence="6" key="1">
    <citation type="submission" date="2020-11" db="EMBL/GenBank/DDBJ databases">
        <authorList>
            <person name="Tran Van P."/>
        </authorList>
    </citation>
    <scope>NUCLEOTIDE SEQUENCE</scope>
</reference>
<proteinExistence type="inferred from homology"/>
<keyword evidence="5" id="KW-0472">Membrane</keyword>
<dbReference type="Pfam" id="PF05277">
    <property type="entry name" value="DUF726"/>
    <property type="match status" value="1"/>
</dbReference>
<comment type="subcellular location">
    <subcellularLocation>
        <location evidence="1">Membrane</location>
        <topology evidence="1">Multi-pass membrane protein</topology>
    </subcellularLocation>
</comment>
<dbReference type="OrthoDB" id="277931at2759"/>
<evidence type="ECO:0000256" key="4">
    <source>
        <dbReference type="ARBA" id="ARBA00022989"/>
    </source>
</evidence>
<evidence type="ECO:0000256" key="2">
    <source>
        <dbReference type="ARBA" id="ARBA00009824"/>
    </source>
</evidence>
<dbReference type="AlphaFoldDB" id="A0A7R8ZTR4"/>
<comment type="similarity">
    <text evidence="2">Belongs to the TMCO4 family.</text>
</comment>
<dbReference type="InterPro" id="IPR007941">
    <property type="entry name" value="DUF726"/>
</dbReference>
<protein>
    <submittedName>
        <fullName evidence="6">Uncharacterized protein</fullName>
    </submittedName>
</protein>
<organism evidence="6">
    <name type="scientific">Cyprideis torosa</name>
    <dbReference type="NCBI Taxonomy" id="163714"/>
    <lineage>
        <taxon>Eukaryota</taxon>
        <taxon>Metazoa</taxon>
        <taxon>Ecdysozoa</taxon>
        <taxon>Arthropoda</taxon>
        <taxon>Crustacea</taxon>
        <taxon>Oligostraca</taxon>
        <taxon>Ostracoda</taxon>
        <taxon>Podocopa</taxon>
        <taxon>Podocopida</taxon>
        <taxon>Cytherocopina</taxon>
        <taxon>Cytheroidea</taxon>
        <taxon>Cytherideidae</taxon>
        <taxon>Cyprideis</taxon>
    </lineage>
</organism>
<evidence type="ECO:0000256" key="5">
    <source>
        <dbReference type="ARBA" id="ARBA00023136"/>
    </source>
</evidence>
<evidence type="ECO:0000313" key="6">
    <source>
        <dbReference type="EMBL" id="CAD7231425.1"/>
    </source>
</evidence>
<keyword evidence="3" id="KW-0812">Transmembrane</keyword>
<dbReference type="PANTHER" id="PTHR17920">
    <property type="entry name" value="TRANSMEMBRANE AND COILED-COIL DOMAIN-CONTAINING PROTEIN 4 TMCO4"/>
    <property type="match status" value="1"/>
</dbReference>
<keyword evidence="4" id="KW-1133">Transmembrane helix</keyword>
<evidence type="ECO:0000256" key="3">
    <source>
        <dbReference type="ARBA" id="ARBA00022692"/>
    </source>
</evidence>